<feature type="compositionally biased region" description="Basic and acidic residues" evidence="1">
    <location>
        <begin position="255"/>
        <end position="278"/>
    </location>
</feature>
<gene>
    <name evidence="2" type="ORF">GGX14DRAFT_674576</name>
</gene>
<dbReference type="Proteomes" id="UP001219525">
    <property type="component" value="Unassembled WGS sequence"/>
</dbReference>
<reference evidence="2" key="1">
    <citation type="submission" date="2023-03" db="EMBL/GenBank/DDBJ databases">
        <title>Massive genome expansion in bonnet fungi (Mycena s.s.) driven by repeated elements and novel gene families across ecological guilds.</title>
        <authorList>
            <consortium name="Lawrence Berkeley National Laboratory"/>
            <person name="Harder C.B."/>
            <person name="Miyauchi S."/>
            <person name="Viragh M."/>
            <person name="Kuo A."/>
            <person name="Thoen E."/>
            <person name="Andreopoulos B."/>
            <person name="Lu D."/>
            <person name="Skrede I."/>
            <person name="Drula E."/>
            <person name="Henrissat B."/>
            <person name="Morin E."/>
            <person name="Kohler A."/>
            <person name="Barry K."/>
            <person name="LaButti K."/>
            <person name="Morin E."/>
            <person name="Salamov A."/>
            <person name="Lipzen A."/>
            <person name="Mereny Z."/>
            <person name="Hegedus B."/>
            <person name="Baldrian P."/>
            <person name="Stursova M."/>
            <person name="Weitz H."/>
            <person name="Taylor A."/>
            <person name="Grigoriev I.V."/>
            <person name="Nagy L.G."/>
            <person name="Martin F."/>
            <person name="Kauserud H."/>
        </authorList>
    </citation>
    <scope>NUCLEOTIDE SEQUENCE</scope>
    <source>
        <strain evidence="2">9144</strain>
    </source>
</reference>
<feature type="compositionally biased region" description="Basic residues" evidence="1">
    <location>
        <begin position="244"/>
        <end position="253"/>
    </location>
</feature>
<accession>A0AAD6Y446</accession>
<evidence type="ECO:0000256" key="1">
    <source>
        <dbReference type="SAM" id="MobiDB-lite"/>
    </source>
</evidence>
<comment type="caution">
    <text evidence="2">The sequence shown here is derived from an EMBL/GenBank/DDBJ whole genome shotgun (WGS) entry which is preliminary data.</text>
</comment>
<dbReference type="AlphaFoldDB" id="A0AAD6Y446"/>
<feature type="region of interest" description="Disordered" evidence="1">
    <location>
        <begin position="234"/>
        <end position="340"/>
    </location>
</feature>
<evidence type="ECO:0000313" key="2">
    <source>
        <dbReference type="EMBL" id="KAJ7195619.1"/>
    </source>
</evidence>
<feature type="compositionally biased region" description="Low complexity" evidence="1">
    <location>
        <begin position="285"/>
        <end position="300"/>
    </location>
</feature>
<dbReference type="EMBL" id="JARJCW010000089">
    <property type="protein sequence ID" value="KAJ7195619.1"/>
    <property type="molecule type" value="Genomic_DNA"/>
</dbReference>
<name>A0AAD6Y446_9AGAR</name>
<protein>
    <submittedName>
        <fullName evidence="2">Uncharacterized protein</fullName>
    </submittedName>
</protein>
<keyword evidence="3" id="KW-1185">Reference proteome</keyword>
<sequence length="340" mass="37880">MYMSLKHYSFLKVYRNGRISAAKDAAQHMDALIAELDMQCFGFPADVAEAMDFDDHDYIMWIVEGGKKLNIGLLLESATEDAQQPNTACRRRTAALAAATDPPPVACGLGTGLSFVVCRRNRGVDGYWWPPPTHHRCLRARNPDAGPVVGGVELRCDRVDSAPMSGNENSGSGQRVSEEQLLYRDAGSSVRFFTPSLRASNALPSARRPQELHCAGSAMSVFTPSLRVRAHIFRRGGSTLPRPMGHRPRRQALKRQWDGRNSYIRDLKNRDSYRDKRTTPRASRRSSSPKASTSTAAPRGPRARPSRVVSESDEEEDGDGRMRDRQRYPVEETTGISNYQ</sequence>
<organism evidence="2 3">
    <name type="scientific">Mycena pura</name>
    <dbReference type="NCBI Taxonomy" id="153505"/>
    <lineage>
        <taxon>Eukaryota</taxon>
        <taxon>Fungi</taxon>
        <taxon>Dikarya</taxon>
        <taxon>Basidiomycota</taxon>
        <taxon>Agaricomycotina</taxon>
        <taxon>Agaricomycetes</taxon>
        <taxon>Agaricomycetidae</taxon>
        <taxon>Agaricales</taxon>
        <taxon>Marasmiineae</taxon>
        <taxon>Mycenaceae</taxon>
        <taxon>Mycena</taxon>
    </lineage>
</organism>
<feature type="compositionally biased region" description="Basic and acidic residues" evidence="1">
    <location>
        <begin position="319"/>
        <end position="330"/>
    </location>
</feature>
<proteinExistence type="predicted"/>
<evidence type="ECO:0000313" key="3">
    <source>
        <dbReference type="Proteomes" id="UP001219525"/>
    </source>
</evidence>